<dbReference type="Proteomes" id="UP000654918">
    <property type="component" value="Unassembled WGS sequence"/>
</dbReference>
<dbReference type="AlphaFoldDB" id="A0A8H6JA16"/>
<proteinExistence type="predicted"/>
<gene>
    <name evidence="1" type="ORF">CPLU01_15537</name>
</gene>
<comment type="caution">
    <text evidence="1">The sequence shown here is derived from an EMBL/GenBank/DDBJ whole genome shotgun (WGS) entry which is preliminary data.</text>
</comment>
<accession>A0A8H6JA16</accession>
<protein>
    <submittedName>
        <fullName evidence="1">Pol-like protein</fullName>
    </submittedName>
</protein>
<name>A0A8H6JA16_9PEZI</name>
<organism evidence="1 2">
    <name type="scientific">Colletotrichum plurivorum</name>
    <dbReference type="NCBI Taxonomy" id="2175906"/>
    <lineage>
        <taxon>Eukaryota</taxon>
        <taxon>Fungi</taxon>
        <taxon>Dikarya</taxon>
        <taxon>Ascomycota</taxon>
        <taxon>Pezizomycotina</taxon>
        <taxon>Sordariomycetes</taxon>
        <taxon>Hypocreomycetidae</taxon>
        <taxon>Glomerellales</taxon>
        <taxon>Glomerellaceae</taxon>
        <taxon>Colletotrichum</taxon>
        <taxon>Colletotrichum orchidearum species complex</taxon>
    </lineage>
</organism>
<evidence type="ECO:0000313" key="2">
    <source>
        <dbReference type="Proteomes" id="UP000654918"/>
    </source>
</evidence>
<evidence type="ECO:0000313" key="1">
    <source>
        <dbReference type="EMBL" id="KAF6809230.1"/>
    </source>
</evidence>
<keyword evidence="2" id="KW-1185">Reference proteome</keyword>
<sequence>MRAKLQVDQEAFGGDAERFAYIYARLEGTAQMMSSAFYAEGSKLGFSPDQFMDYMERRYGDPNAKVRALDRLRSLRQKDNESFASFFPKFENELANSGGGSWADIVRINYLEGTLNDTLRGYLIGIPISQRTTTSTQSSS</sequence>
<dbReference type="EMBL" id="WIGO01000543">
    <property type="protein sequence ID" value="KAF6809230.1"/>
    <property type="molecule type" value="Genomic_DNA"/>
</dbReference>
<reference evidence="1" key="1">
    <citation type="journal article" date="2020" name="Phytopathology">
        <title>Genome Sequence Resources of Colletotrichum truncatum, C. plurivorum, C. musicola, and C. sojae: Four Species Pathogenic to Soybean (Glycine max).</title>
        <authorList>
            <person name="Rogerio F."/>
            <person name="Boufleur T.R."/>
            <person name="Ciampi-Guillardi M."/>
            <person name="Sukno S.A."/>
            <person name="Thon M.R."/>
            <person name="Massola Junior N.S."/>
            <person name="Baroncelli R."/>
        </authorList>
    </citation>
    <scope>NUCLEOTIDE SEQUENCE</scope>
    <source>
        <strain evidence="1">LFN00145</strain>
    </source>
</reference>